<feature type="domain" description="Auxiliary Activity family 9 catalytic" evidence="18">
    <location>
        <begin position="16"/>
        <end position="220"/>
    </location>
</feature>
<comment type="similarity">
    <text evidence="13">Belongs to the polysaccharide monooxygenase AA9 family.</text>
</comment>
<evidence type="ECO:0000256" key="17">
    <source>
        <dbReference type="SAM" id="SignalP"/>
    </source>
</evidence>
<dbReference type="EC" id="1.14.99.56" evidence="15"/>
<dbReference type="InterPro" id="IPR036590">
    <property type="entry name" value="SRAP-like"/>
</dbReference>
<dbReference type="Gene3D" id="2.70.50.70">
    <property type="match status" value="1"/>
</dbReference>
<evidence type="ECO:0000256" key="9">
    <source>
        <dbReference type="ARBA" id="ARBA00023033"/>
    </source>
</evidence>
<organism evidence="19 20">
    <name type="scientific">Sporothrix eucalyptigena</name>
    <dbReference type="NCBI Taxonomy" id="1812306"/>
    <lineage>
        <taxon>Eukaryota</taxon>
        <taxon>Fungi</taxon>
        <taxon>Dikarya</taxon>
        <taxon>Ascomycota</taxon>
        <taxon>Pezizomycotina</taxon>
        <taxon>Sordariomycetes</taxon>
        <taxon>Sordariomycetidae</taxon>
        <taxon>Ophiostomatales</taxon>
        <taxon>Ophiostomataceae</taxon>
        <taxon>Sporothrix</taxon>
    </lineage>
</organism>
<feature type="compositionally biased region" description="Low complexity" evidence="16">
    <location>
        <begin position="596"/>
        <end position="608"/>
    </location>
</feature>
<evidence type="ECO:0000256" key="1">
    <source>
        <dbReference type="ARBA" id="ARBA00001973"/>
    </source>
</evidence>
<evidence type="ECO:0000256" key="15">
    <source>
        <dbReference type="ARBA" id="ARBA00047174"/>
    </source>
</evidence>
<evidence type="ECO:0000256" key="14">
    <source>
        <dbReference type="ARBA" id="ARBA00045077"/>
    </source>
</evidence>
<feature type="compositionally biased region" description="Basic and acidic residues" evidence="16">
    <location>
        <begin position="260"/>
        <end position="277"/>
    </location>
</feature>
<comment type="catalytic activity">
    <reaction evidence="14">
        <text>[(1-&gt;4)-beta-D-glucosyl]n+m + reduced acceptor + O2 = 4-dehydro-beta-D-glucosyl-[(1-&gt;4)-beta-D-glucosyl]n-1 + [(1-&gt;4)-beta-D-glucosyl]m + acceptor + H2O.</text>
        <dbReference type="EC" id="1.14.99.56"/>
    </reaction>
</comment>
<evidence type="ECO:0000256" key="10">
    <source>
        <dbReference type="ARBA" id="ARBA00023157"/>
    </source>
</evidence>
<feature type="region of interest" description="Disordered" evidence="16">
    <location>
        <begin position="260"/>
        <end position="305"/>
    </location>
</feature>
<name>A0ABP0BH17_9PEZI</name>
<keyword evidence="9" id="KW-0503">Monooxygenase</keyword>
<feature type="signal peptide" evidence="17">
    <location>
        <begin position="1"/>
        <end position="15"/>
    </location>
</feature>
<evidence type="ECO:0000256" key="3">
    <source>
        <dbReference type="ARBA" id="ARBA00022525"/>
    </source>
</evidence>
<dbReference type="Pfam" id="PF03443">
    <property type="entry name" value="AA9"/>
    <property type="match status" value="1"/>
</dbReference>
<feature type="compositionally biased region" description="Basic and acidic residues" evidence="16">
    <location>
        <begin position="554"/>
        <end position="564"/>
    </location>
</feature>
<dbReference type="Gene3D" id="3.90.1680.10">
    <property type="entry name" value="SOS response associated peptidase-like"/>
    <property type="match status" value="1"/>
</dbReference>
<keyword evidence="5 17" id="KW-0732">Signal</keyword>
<evidence type="ECO:0000259" key="18">
    <source>
        <dbReference type="Pfam" id="PF03443"/>
    </source>
</evidence>
<dbReference type="SUPFAM" id="SSF143081">
    <property type="entry name" value="BB1717-like"/>
    <property type="match status" value="1"/>
</dbReference>
<keyword evidence="10" id="KW-1015">Disulfide bond</keyword>
<evidence type="ECO:0000313" key="19">
    <source>
        <dbReference type="EMBL" id="CAK7218893.1"/>
    </source>
</evidence>
<accession>A0ABP0BH17</accession>
<feature type="chain" id="PRO_5045510510" description="lytic cellulose monooxygenase (C4-dehydrogenating)" evidence="17">
    <location>
        <begin position="16"/>
        <end position="650"/>
    </location>
</feature>
<evidence type="ECO:0000256" key="12">
    <source>
        <dbReference type="ARBA" id="ARBA00023326"/>
    </source>
</evidence>
<dbReference type="PANTHER" id="PTHR33353:SF18">
    <property type="entry name" value="ENDOGLUCANASE II"/>
    <property type="match status" value="1"/>
</dbReference>
<evidence type="ECO:0000256" key="5">
    <source>
        <dbReference type="ARBA" id="ARBA00022729"/>
    </source>
</evidence>
<dbReference type="Proteomes" id="UP001642482">
    <property type="component" value="Unassembled WGS sequence"/>
</dbReference>
<keyword evidence="7" id="KW-0560">Oxidoreductase</keyword>
<reference evidence="19 20" key="1">
    <citation type="submission" date="2024-01" db="EMBL/GenBank/DDBJ databases">
        <authorList>
            <person name="Allen C."/>
            <person name="Tagirdzhanova G."/>
        </authorList>
    </citation>
    <scope>NUCLEOTIDE SEQUENCE [LARGE SCALE GENOMIC DNA]</scope>
</reference>
<protein>
    <recommendedName>
        <fullName evidence="15">lytic cellulose monooxygenase (C4-dehydrogenating)</fullName>
        <ecNumber evidence="15">1.14.99.56</ecNumber>
    </recommendedName>
</protein>
<dbReference type="EMBL" id="CAWUHD010000029">
    <property type="protein sequence ID" value="CAK7218893.1"/>
    <property type="molecule type" value="Genomic_DNA"/>
</dbReference>
<keyword evidence="12" id="KW-0624">Polysaccharide degradation</keyword>
<keyword evidence="20" id="KW-1185">Reference proteome</keyword>
<evidence type="ECO:0000256" key="16">
    <source>
        <dbReference type="SAM" id="MobiDB-lite"/>
    </source>
</evidence>
<evidence type="ECO:0000256" key="7">
    <source>
        <dbReference type="ARBA" id="ARBA00023002"/>
    </source>
</evidence>
<evidence type="ECO:0000256" key="2">
    <source>
        <dbReference type="ARBA" id="ARBA00004613"/>
    </source>
</evidence>
<evidence type="ECO:0000256" key="13">
    <source>
        <dbReference type="ARBA" id="ARBA00044502"/>
    </source>
</evidence>
<keyword evidence="11" id="KW-0119">Carbohydrate metabolism</keyword>
<dbReference type="CDD" id="cd21175">
    <property type="entry name" value="LPMO_AA9"/>
    <property type="match status" value="1"/>
</dbReference>
<dbReference type="InterPro" id="IPR049892">
    <property type="entry name" value="AA9"/>
</dbReference>
<sequence length="650" mass="71219">MKLASILFVAPLATAHTIFVQLAAGGKTYDVQYAIRDPSYDGPQTDVTSNNIACNGPPNPTQPSAKIIDVTAGSNVTAVWRHTLTSGTNDVMDAGHKGPVMAYMKKVTDATKDNGVGAGWFKIMEHGYNSQSGVWATDTVINNAGKQVITIPDCIEDGQYLLRAEMIALHGARSVNGAQLYMECAQINVTGGKGAQKPTTYSIPGIYKSSDPGLLINIYPMKGEYTIPAELREAPHHTSMTGIQLHDRYGQVHDVLEQHGLPTDDFHNQRRTRRDEPQQEDDAPEGNENQGAEEAQETEAAEGDSVFWPTYNFAPGYRGIVLRPVFADKDQDKDIKVDQSQDQPQHGLQLQVMKWGLIPSWTKTRPDYATMLKTINCRADSLAAGTGLWAPLRGRKRCVVVAEGFYEWRKAGPKERVPHYIRRRDGLPLLLAGLWDVRKDKDESKEYTYTIITTDSNAGLRFLHDRMPVVFEYRSPELQAWLDPKRTAWSPELQALLKPWPHTADDKDDGAALLVDVVSKDVNKAGHSSASMVVPVASASNKSNIANFFKGEAGKTKAVKREAQEAGTEDEPAKRARLFLSSPIKQAPTARGESHTPTAPVKTTPVKASHAATVSARKVPNKGAAARTPSKKDDKAGNSQKITSFFGRNG</sequence>
<dbReference type="PANTHER" id="PTHR33353">
    <property type="entry name" value="PUTATIVE (AFU_ORTHOLOGUE AFUA_1G12560)-RELATED"/>
    <property type="match status" value="1"/>
</dbReference>
<feature type="region of interest" description="Disordered" evidence="16">
    <location>
        <begin position="554"/>
        <end position="650"/>
    </location>
</feature>
<keyword evidence="4" id="KW-0479">Metal-binding</keyword>
<proteinExistence type="inferred from homology"/>
<dbReference type="InterPro" id="IPR003738">
    <property type="entry name" value="SRAP"/>
</dbReference>
<evidence type="ECO:0000256" key="4">
    <source>
        <dbReference type="ARBA" id="ARBA00022723"/>
    </source>
</evidence>
<evidence type="ECO:0000256" key="11">
    <source>
        <dbReference type="ARBA" id="ARBA00023277"/>
    </source>
</evidence>
<comment type="subcellular location">
    <subcellularLocation>
        <location evidence="2">Secreted</location>
    </subcellularLocation>
</comment>
<keyword evidence="6" id="KW-0136">Cellulose degradation</keyword>
<evidence type="ECO:0000256" key="8">
    <source>
        <dbReference type="ARBA" id="ARBA00023008"/>
    </source>
</evidence>
<evidence type="ECO:0000313" key="20">
    <source>
        <dbReference type="Proteomes" id="UP001642482"/>
    </source>
</evidence>
<evidence type="ECO:0000256" key="6">
    <source>
        <dbReference type="ARBA" id="ARBA00023001"/>
    </source>
</evidence>
<comment type="caution">
    <text evidence="19">The sequence shown here is derived from an EMBL/GenBank/DDBJ whole genome shotgun (WGS) entry which is preliminary data.</text>
</comment>
<dbReference type="InterPro" id="IPR005103">
    <property type="entry name" value="AA9_LPMO"/>
</dbReference>
<comment type="cofactor">
    <cofactor evidence="1">
        <name>Cu(2+)</name>
        <dbReference type="ChEBI" id="CHEBI:29036"/>
    </cofactor>
</comment>
<gene>
    <name evidence="19" type="ORF">SEUCBS140593_003708</name>
</gene>
<keyword evidence="3" id="KW-0964">Secreted</keyword>
<dbReference type="Pfam" id="PF02586">
    <property type="entry name" value="SRAP"/>
    <property type="match status" value="1"/>
</dbReference>
<keyword evidence="8" id="KW-0186">Copper</keyword>